<name>A0A7J8T327_GOSDV</name>
<comment type="caution">
    <text evidence="3">The sequence shown here is derived from an EMBL/GenBank/DDBJ whole genome shotgun (WGS) entry which is preliminary data.</text>
</comment>
<feature type="compositionally biased region" description="Low complexity" evidence="1">
    <location>
        <begin position="314"/>
        <end position="323"/>
    </location>
</feature>
<dbReference type="CDD" id="cd05162">
    <property type="entry name" value="PWWP"/>
    <property type="match status" value="1"/>
</dbReference>
<organism evidence="3 4">
    <name type="scientific">Gossypium davidsonii</name>
    <name type="common">Davidson's cotton</name>
    <name type="synonym">Gossypium klotzschianum subsp. davidsonii</name>
    <dbReference type="NCBI Taxonomy" id="34287"/>
    <lineage>
        <taxon>Eukaryota</taxon>
        <taxon>Viridiplantae</taxon>
        <taxon>Streptophyta</taxon>
        <taxon>Embryophyta</taxon>
        <taxon>Tracheophyta</taxon>
        <taxon>Spermatophyta</taxon>
        <taxon>Magnoliopsida</taxon>
        <taxon>eudicotyledons</taxon>
        <taxon>Gunneridae</taxon>
        <taxon>Pentapetalae</taxon>
        <taxon>rosids</taxon>
        <taxon>malvids</taxon>
        <taxon>Malvales</taxon>
        <taxon>Malvaceae</taxon>
        <taxon>Malvoideae</taxon>
        <taxon>Gossypium</taxon>
    </lineage>
</organism>
<accession>A0A7J8T327</accession>
<feature type="compositionally biased region" description="Basic and acidic residues" evidence="1">
    <location>
        <begin position="119"/>
        <end position="128"/>
    </location>
</feature>
<dbReference type="Gene3D" id="2.30.30.140">
    <property type="match status" value="1"/>
</dbReference>
<proteinExistence type="predicted"/>
<dbReference type="PANTHER" id="PTHR33697:SF2">
    <property type="entry name" value="T17B22.17 PROTEIN"/>
    <property type="match status" value="1"/>
</dbReference>
<evidence type="ECO:0000259" key="2">
    <source>
        <dbReference type="PROSITE" id="PS50812"/>
    </source>
</evidence>
<feature type="region of interest" description="Disordered" evidence="1">
    <location>
        <begin position="223"/>
        <end position="242"/>
    </location>
</feature>
<dbReference type="AlphaFoldDB" id="A0A7J8T327"/>
<dbReference type="PROSITE" id="PS50812">
    <property type="entry name" value="PWWP"/>
    <property type="match status" value="1"/>
</dbReference>
<evidence type="ECO:0000313" key="3">
    <source>
        <dbReference type="EMBL" id="MBA0632751.1"/>
    </source>
</evidence>
<feature type="domain" description="PWWP" evidence="2">
    <location>
        <begin position="12"/>
        <end position="67"/>
    </location>
</feature>
<sequence>MENGAGIDGGGVGSIVWVRRRNGSWWPGKILGPEELPASHLASPRIGTPVKLLGREDASVDWYNLEKSKRVKTFRCGEFDDCIERAESSQGVPPKKREKYARREDAILHALELEKELLRKQGKLDRPSNARSKSSGSAKKDSCGSDISNGKPGNTKSIQSRNQDTSIKGETVSSPVLLQKDQARNLPSSENDHAEIIPWMREMQDMGLKTACAKQKLTSFSALDDDTLSPSTRVPSMGRPAHINGEQRMEGVLRAKRSKCMYFPPESFDVLDYKEILRNQIEMSPSHFLECDSNPFHRLLIEDDSSEFLEEVESGSPESTSSESESESDSSETEPDMDEDTTSHSDCSLYTICGEIKHTCQDRDFSQIIDSGTILDVFAVQPVMFFESSDWVYKVMFPYGIGDSDLSVVNQQHELKMHCATICMDARLGAFQRLDTLGGGSMGQGESDESSLSGEMSHFYPHDPHSVNEAVSKWQLKGKRNLRNLGKRSMDASEIRGYDGYAPGLHSEERGMFRKRLLGQTYCRNHDFDNDVDVAGLSAKDFGAQMFGFDGTGSFYMPRDSSRSRDSFDRNIHDWEGMRWENHAAERNEWENEVWHFDPKFSTHRNFGGKRRSILIDVDLNVQASYQKEPVPIVSLMSKLDRKAIIGHPIQIEALDDNSTETLLSANGYFSNGLMNNGYASLPPAWRTAKRTNFRVPRPHRPFAVGSYEGGEYHSLNHERKPPFKKYNVVSPNHSAAPVKKRISHVPVSPTDRQLQRKLAKKVSLFSSPKTRTLSSIGIEHTLISKPIHDSGNCQMEGSIKPESSGLTTVVCIPVKLVFSRLLEKINRPPSKAANKVILSTSDAVRDPS</sequence>
<dbReference type="EMBL" id="JABFAC010000013">
    <property type="protein sequence ID" value="MBA0632751.1"/>
    <property type="molecule type" value="Genomic_DNA"/>
</dbReference>
<dbReference type="Pfam" id="PF00855">
    <property type="entry name" value="PWWP"/>
    <property type="match status" value="1"/>
</dbReference>
<feature type="compositionally biased region" description="Polar residues" evidence="1">
    <location>
        <begin position="145"/>
        <end position="176"/>
    </location>
</feature>
<keyword evidence="4" id="KW-1185">Reference proteome</keyword>
<feature type="compositionally biased region" description="Acidic residues" evidence="1">
    <location>
        <begin position="324"/>
        <end position="340"/>
    </location>
</feature>
<dbReference type="InterPro" id="IPR000313">
    <property type="entry name" value="PWWP_dom"/>
</dbReference>
<protein>
    <recommendedName>
        <fullName evidence="2">PWWP domain-containing protein</fullName>
    </recommendedName>
</protein>
<gene>
    <name evidence="3" type="ORF">Godav_001432</name>
</gene>
<dbReference type="InterPro" id="IPR044679">
    <property type="entry name" value="PWWP2-like"/>
</dbReference>
<evidence type="ECO:0000313" key="4">
    <source>
        <dbReference type="Proteomes" id="UP000593561"/>
    </source>
</evidence>
<dbReference type="Proteomes" id="UP000593561">
    <property type="component" value="Unassembled WGS sequence"/>
</dbReference>
<feature type="region of interest" description="Disordered" evidence="1">
    <location>
        <begin position="119"/>
        <end position="192"/>
    </location>
</feature>
<dbReference type="SUPFAM" id="SSF63748">
    <property type="entry name" value="Tudor/PWWP/MBT"/>
    <property type="match status" value="1"/>
</dbReference>
<evidence type="ECO:0000256" key="1">
    <source>
        <dbReference type="SAM" id="MobiDB-lite"/>
    </source>
</evidence>
<dbReference type="PANTHER" id="PTHR33697">
    <property type="entry name" value="T17B22.17 PROTEIN-RELATED"/>
    <property type="match status" value="1"/>
</dbReference>
<reference evidence="3 4" key="1">
    <citation type="journal article" date="2019" name="Genome Biol. Evol.">
        <title>Insights into the evolution of the New World diploid cottons (Gossypium, subgenus Houzingenia) based on genome sequencing.</title>
        <authorList>
            <person name="Grover C.E."/>
            <person name="Arick M.A. 2nd"/>
            <person name="Thrash A."/>
            <person name="Conover J.L."/>
            <person name="Sanders W.S."/>
            <person name="Peterson D.G."/>
            <person name="Frelichowski J.E."/>
            <person name="Scheffler J.A."/>
            <person name="Scheffler B.E."/>
            <person name="Wendel J.F."/>
        </authorList>
    </citation>
    <scope>NUCLEOTIDE SEQUENCE [LARGE SCALE GENOMIC DNA]</scope>
    <source>
        <strain evidence="3">27</strain>
        <tissue evidence="3">Leaf</tissue>
    </source>
</reference>
<feature type="region of interest" description="Disordered" evidence="1">
    <location>
        <begin position="308"/>
        <end position="344"/>
    </location>
</feature>